<dbReference type="Proteomes" id="UP000179001">
    <property type="component" value="Unassembled WGS sequence"/>
</dbReference>
<keyword evidence="3 6" id="KW-0694">RNA-binding</keyword>
<dbReference type="InterPro" id="IPR023798">
    <property type="entry name" value="Ribosomal_uS7_dom"/>
</dbReference>
<reference evidence="8 9" key="1">
    <citation type="journal article" date="2016" name="Nat. Commun.">
        <title>Thousands of microbial genomes shed light on interconnected biogeochemical processes in an aquifer system.</title>
        <authorList>
            <person name="Anantharaman K."/>
            <person name="Brown C.T."/>
            <person name="Hug L.A."/>
            <person name="Sharon I."/>
            <person name="Castelle C.J."/>
            <person name="Probst A.J."/>
            <person name="Thomas B.C."/>
            <person name="Singh A."/>
            <person name="Wilkins M.J."/>
            <person name="Karaoz U."/>
            <person name="Brodie E.L."/>
            <person name="Williams K.H."/>
            <person name="Hubbard S.S."/>
            <person name="Banfield J.F."/>
        </authorList>
    </citation>
    <scope>NUCLEOTIDE SEQUENCE [LARGE SCALE GENOMIC DNA]</scope>
</reference>
<proteinExistence type="inferred from homology"/>
<dbReference type="CDD" id="cd14869">
    <property type="entry name" value="uS7_Bacteria"/>
    <property type="match status" value="1"/>
</dbReference>
<dbReference type="SUPFAM" id="SSF47973">
    <property type="entry name" value="Ribosomal protein S7"/>
    <property type="match status" value="1"/>
</dbReference>
<dbReference type="Pfam" id="PF00177">
    <property type="entry name" value="Ribosomal_S7"/>
    <property type="match status" value="1"/>
</dbReference>
<sequence>MRGKKAPKHKLKPDIRYGNVYVTKFINYVMRAGKKSVAQKVVYGAFDIIDKAIKDKKVDAEFENALQVFDQAIKNISPQIEVRGKRVGGANYQVPFPVRGDRKYALAFRWIIDAADKKKGRSMAAKLADELMLALIGEGDSVKKKNDVHRMADANRAFAHFAR</sequence>
<keyword evidence="2 6" id="KW-0699">rRNA-binding</keyword>
<dbReference type="STRING" id="1798002.A2478_00905"/>
<dbReference type="PANTHER" id="PTHR11205">
    <property type="entry name" value="RIBOSOMAL PROTEIN S7"/>
    <property type="match status" value="1"/>
</dbReference>
<protein>
    <recommendedName>
        <fullName evidence="6">Small ribosomal subunit protein uS7</fullName>
    </recommendedName>
</protein>
<dbReference type="GO" id="GO:0015935">
    <property type="term" value="C:small ribosomal subunit"/>
    <property type="evidence" value="ECO:0007669"/>
    <property type="project" value="InterPro"/>
</dbReference>
<evidence type="ECO:0000256" key="4">
    <source>
        <dbReference type="ARBA" id="ARBA00022980"/>
    </source>
</evidence>
<dbReference type="PIRSF" id="PIRSF002122">
    <property type="entry name" value="RPS7p_RPS7a_RPS5e_RPS7o"/>
    <property type="match status" value="1"/>
</dbReference>
<dbReference type="EMBL" id="MFGJ01000008">
    <property type="protein sequence ID" value="OGF30985.1"/>
    <property type="molecule type" value="Genomic_DNA"/>
</dbReference>
<comment type="function">
    <text evidence="6">One of the primary rRNA binding proteins, it binds directly to 16S rRNA where it nucleates assembly of the head domain of the 30S subunit. Is located at the subunit interface close to the decoding center, probably blocks exit of the E-site tRNA.</text>
</comment>
<name>A0A1F5SW77_9BACT</name>
<keyword evidence="6" id="KW-0820">tRNA-binding</keyword>
<dbReference type="GO" id="GO:0003735">
    <property type="term" value="F:structural constituent of ribosome"/>
    <property type="evidence" value="ECO:0007669"/>
    <property type="project" value="InterPro"/>
</dbReference>
<feature type="domain" description="Small ribosomal subunit protein uS7" evidence="7">
    <location>
        <begin position="2"/>
        <end position="156"/>
    </location>
</feature>
<comment type="similarity">
    <text evidence="1 6">Belongs to the universal ribosomal protein uS7 family.</text>
</comment>
<evidence type="ECO:0000313" key="8">
    <source>
        <dbReference type="EMBL" id="OGF30985.1"/>
    </source>
</evidence>
<keyword evidence="5 6" id="KW-0687">Ribonucleoprotein</keyword>
<dbReference type="Gene3D" id="1.10.455.10">
    <property type="entry name" value="Ribosomal protein S7 domain"/>
    <property type="match status" value="1"/>
</dbReference>
<dbReference type="GO" id="GO:0006412">
    <property type="term" value="P:translation"/>
    <property type="evidence" value="ECO:0007669"/>
    <property type="project" value="UniProtKB-UniRule"/>
</dbReference>
<dbReference type="InterPro" id="IPR036823">
    <property type="entry name" value="Ribosomal_uS7_dom_sf"/>
</dbReference>
<dbReference type="NCBIfam" id="TIGR01029">
    <property type="entry name" value="rpsG_bact"/>
    <property type="match status" value="1"/>
</dbReference>
<gene>
    <name evidence="6" type="primary">rpsG</name>
    <name evidence="8" type="ORF">A2478_00905</name>
</gene>
<dbReference type="HAMAP" id="MF_00480_B">
    <property type="entry name" value="Ribosomal_uS7_B"/>
    <property type="match status" value="1"/>
</dbReference>
<evidence type="ECO:0000256" key="2">
    <source>
        <dbReference type="ARBA" id="ARBA00022730"/>
    </source>
</evidence>
<evidence type="ECO:0000313" key="9">
    <source>
        <dbReference type="Proteomes" id="UP000179001"/>
    </source>
</evidence>
<dbReference type="InterPro" id="IPR000235">
    <property type="entry name" value="Ribosomal_uS7"/>
</dbReference>
<evidence type="ECO:0000256" key="5">
    <source>
        <dbReference type="ARBA" id="ARBA00023274"/>
    </source>
</evidence>
<dbReference type="GO" id="GO:0000049">
    <property type="term" value="F:tRNA binding"/>
    <property type="evidence" value="ECO:0007669"/>
    <property type="project" value="UniProtKB-UniRule"/>
</dbReference>
<dbReference type="GO" id="GO:0019843">
    <property type="term" value="F:rRNA binding"/>
    <property type="evidence" value="ECO:0007669"/>
    <property type="project" value="UniProtKB-UniRule"/>
</dbReference>
<organism evidence="8 9">
    <name type="scientific">Candidatus Falkowbacteria bacterium RIFOXYC2_FULL_36_12</name>
    <dbReference type="NCBI Taxonomy" id="1798002"/>
    <lineage>
        <taxon>Bacteria</taxon>
        <taxon>Candidatus Falkowiibacteriota</taxon>
    </lineage>
</organism>
<keyword evidence="4 6" id="KW-0689">Ribosomal protein</keyword>
<dbReference type="InterPro" id="IPR005717">
    <property type="entry name" value="Ribosomal_uS7_bac/org-type"/>
</dbReference>
<evidence type="ECO:0000256" key="3">
    <source>
        <dbReference type="ARBA" id="ARBA00022884"/>
    </source>
</evidence>
<evidence type="ECO:0000259" key="7">
    <source>
        <dbReference type="Pfam" id="PF00177"/>
    </source>
</evidence>
<comment type="caution">
    <text evidence="8">The sequence shown here is derived from an EMBL/GenBank/DDBJ whole genome shotgun (WGS) entry which is preliminary data.</text>
</comment>
<dbReference type="AlphaFoldDB" id="A0A1F5SW77"/>
<dbReference type="FunFam" id="1.10.455.10:FF:000001">
    <property type="entry name" value="30S ribosomal protein S7"/>
    <property type="match status" value="1"/>
</dbReference>
<evidence type="ECO:0000256" key="6">
    <source>
        <dbReference type="HAMAP-Rule" id="MF_00480"/>
    </source>
</evidence>
<accession>A0A1F5SW77</accession>
<comment type="subunit">
    <text evidence="6">Part of the 30S ribosomal subunit. Contacts proteins S9 and S11.</text>
</comment>
<evidence type="ECO:0000256" key="1">
    <source>
        <dbReference type="ARBA" id="ARBA00007151"/>
    </source>
</evidence>